<evidence type="ECO:0008006" key="4">
    <source>
        <dbReference type="Google" id="ProtNLM"/>
    </source>
</evidence>
<accession>A0ABD3PG12</accession>
<feature type="transmembrane region" description="Helical" evidence="1">
    <location>
        <begin position="147"/>
        <end position="165"/>
    </location>
</feature>
<dbReference type="EMBL" id="JABMIG020000192">
    <property type="protein sequence ID" value="KAL3786554.1"/>
    <property type="molecule type" value="Genomic_DNA"/>
</dbReference>
<feature type="transmembrane region" description="Helical" evidence="1">
    <location>
        <begin position="172"/>
        <end position="190"/>
    </location>
</feature>
<sequence>WHDLTKLHGHRITWTQPFKTVVGGVTTRSQDTVPHYLRPVHSPGNRMNEPQIAFVVLYATYIALILIFHNTLICYPFRLLTTFLHEISHAIACWITCGDVHKIRVFDNEGGVTQYAGGCRVLIIPAGYVGSAMWGSLFVMLSGGRKTATGVAGVLVGMLLVSLCYAPNRTMICLNLFYAVFTLTFIYLEWWVFTPILHYVVLFYGTFVGIHAIFDTYQDTIRRTVLRSDAYACYEQCNCCLPKCVGLQWAIINISLQIFGVWVALVQLSEECNNKEWLECLSGNLAWDSPWEMNGDKMQEWGNHAKDMFKSR</sequence>
<dbReference type="PANTHER" id="PTHR33979">
    <property type="entry name" value="OS02G0221600 PROTEIN"/>
    <property type="match status" value="1"/>
</dbReference>
<keyword evidence="3" id="KW-1185">Reference proteome</keyword>
<dbReference type="InterPro" id="IPR049500">
    <property type="entry name" value="Peptidase_M50B-like"/>
</dbReference>
<evidence type="ECO:0000313" key="3">
    <source>
        <dbReference type="Proteomes" id="UP001516023"/>
    </source>
</evidence>
<comment type="caution">
    <text evidence="2">The sequence shown here is derived from an EMBL/GenBank/DDBJ whole genome shotgun (WGS) entry which is preliminary data.</text>
</comment>
<organism evidence="2 3">
    <name type="scientific">Cyclotella cryptica</name>
    <dbReference type="NCBI Taxonomy" id="29204"/>
    <lineage>
        <taxon>Eukaryota</taxon>
        <taxon>Sar</taxon>
        <taxon>Stramenopiles</taxon>
        <taxon>Ochrophyta</taxon>
        <taxon>Bacillariophyta</taxon>
        <taxon>Coscinodiscophyceae</taxon>
        <taxon>Thalassiosirophycidae</taxon>
        <taxon>Stephanodiscales</taxon>
        <taxon>Stephanodiscaceae</taxon>
        <taxon>Cyclotella</taxon>
    </lineage>
</organism>
<proteinExistence type="predicted"/>
<dbReference type="Pfam" id="PF13398">
    <property type="entry name" value="Peptidase_M50B"/>
    <property type="match status" value="1"/>
</dbReference>
<protein>
    <recommendedName>
        <fullName evidence="4">Peptidase M50B-like-domain-containing protein</fullName>
    </recommendedName>
</protein>
<name>A0ABD3PG12_9STRA</name>
<feature type="transmembrane region" description="Helical" evidence="1">
    <location>
        <begin position="121"/>
        <end position="141"/>
    </location>
</feature>
<feature type="transmembrane region" description="Helical" evidence="1">
    <location>
        <begin position="196"/>
        <end position="214"/>
    </location>
</feature>
<feature type="transmembrane region" description="Helical" evidence="1">
    <location>
        <begin position="52"/>
        <end position="75"/>
    </location>
</feature>
<dbReference type="AlphaFoldDB" id="A0ABD3PG12"/>
<evidence type="ECO:0000256" key="1">
    <source>
        <dbReference type="SAM" id="Phobius"/>
    </source>
</evidence>
<keyword evidence="1" id="KW-0472">Membrane</keyword>
<evidence type="ECO:0000313" key="2">
    <source>
        <dbReference type="EMBL" id="KAL3786554.1"/>
    </source>
</evidence>
<reference evidence="2 3" key="1">
    <citation type="journal article" date="2020" name="G3 (Bethesda)">
        <title>Improved Reference Genome for Cyclotella cryptica CCMP332, a Model for Cell Wall Morphogenesis, Salinity Adaptation, and Lipid Production in Diatoms (Bacillariophyta).</title>
        <authorList>
            <person name="Roberts W.R."/>
            <person name="Downey K.M."/>
            <person name="Ruck E.C."/>
            <person name="Traller J.C."/>
            <person name="Alverson A.J."/>
        </authorList>
    </citation>
    <scope>NUCLEOTIDE SEQUENCE [LARGE SCALE GENOMIC DNA]</scope>
    <source>
        <strain evidence="2 3">CCMP332</strain>
    </source>
</reference>
<gene>
    <name evidence="2" type="ORF">HJC23_006804</name>
</gene>
<feature type="non-terminal residue" evidence="2">
    <location>
        <position position="1"/>
    </location>
</feature>
<dbReference type="Proteomes" id="UP001516023">
    <property type="component" value="Unassembled WGS sequence"/>
</dbReference>
<keyword evidence="1" id="KW-1133">Transmembrane helix</keyword>
<dbReference type="PANTHER" id="PTHR33979:SF2">
    <property type="entry name" value="PEPTIDASE M50B-LIKE-DOMAIN-CONTAINING PROTEIN"/>
    <property type="match status" value="1"/>
</dbReference>
<keyword evidence="1" id="KW-0812">Transmembrane</keyword>